<dbReference type="Pfam" id="PF08412">
    <property type="entry name" value="Ion_trans_N"/>
    <property type="match status" value="1"/>
</dbReference>
<dbReference type="InterPro" id="IPR018488">
    <property type="entry name" value="cNMP-bd_CS"/>
</dbReference>
<protein>
    <submittedName>
        <fullName evidence="11">HCN2</fullName>
    </submittedName>
</protein>
<keyword evidence="5 9" id="KW-1133">Transmembrane helix</keyword>
<dbReference type="Pfam" id="PF00027">
    <property type="entry name" value="cNMP_binding"/>
    <property type="match status" value="1"/>
</dbReference>
<keyword evidence="3" id="KW-1003">Cell membrane</keyword>
<dbReference type="KEGG" id="nve:5505649"/>
<keyword evidence="4 9" id="KW-0812">Transmembrane</keyword>
<evidence type="ECO:0000256" key="5">
    <source>
        <dbReference type="ARBA" id="ARBA00022989"/>
    </source>
</evidence>
<evidence type="ECO:0000256" key="2">
    <source>
        <dbReference type="ARBA" id="ARBA00022448"/>
    </source>
</evidence>
<dbReference type="GeneID" id="5505649"/>
<dbReference type="PANTHER" id="PTHR45689">
    <property type="entry name" value="I[[H]] CHANNEL, ISOFORM E"/>
    <property type="match status" value="1"/>
</dbReference>
<evidence type="ECO:0000256" key="9">
    <source>
        <dbReference type="SAM" id="Phobius"/>
    </source>
</evidence>
<dbReference type="Gene3D" id="1.10.287.70">
    <property type="match status" value="1"/>
</dbReference>
<dbReference type="AlphaFoldDB" id="A0A0S2KP17"/>
<dbReference type="EMBL" id="KT580853">
    <property type="protein sequence ID" value="ALO50059.1"/>
    <property type="molecule type" value="mRNA"/>
</dbReference>
<dbReference type="InterPro" id="IPR051413">
    <property type="entry name" value="K/Na_HCN_channel"/>
</dbReference>
<dbReference type="GO" id="GO:0005216">
    <property type="term" value="F:monoatomic ion channel activity"/>
    <property type="evidence" value="ECO:0007669"/>
    <property type="project" value="InterPro"/>
</dbReference>
<evidence type="ECO:0000256" key="3">
    <source>
        <dbReference type="ARBA" id="ARBA00022475"/>
    </source>
</evidence>
<dbReference type="SUPFAM" id="SSF51206">
    <property type="entry name" value="cAMP-binding domain-like"/>
    <property type="match status" value="1"/>
</dbReference>
<dbReference type="InterPro" id="IPR014710">
    <property type="entry name" value="RmlC-like_jellyroll"/>
</dbReference>
<feature type="transmembrane region" description="Helical" evidence="9">
    <location>
        <begin position="448"/>
        <end position="473"/>
    </location>
</feature>
<dbReference type="Gene3D" id="1.10.287.630">
    <property type="entry name" value="Helix hairpin bin"/>
    <property type="match status" value="1"/>
</dbReference>
<dbReference type="InterPro" id="IPR013621">
    <property type="entry name" value="Ion_trans_N"/>
</dbReference>
<evidence type="ECO:0000256" key="7">
    <source>
        <dbReference type="ARBA" id="ARBA00023136"/>
    </source>
</evidence>
<evidence type="ECO:0000256" key="8">
    <source>
        <dbReference type="SAM" id="MobiDB-lite"/>
    </source>
</evidence>
<proteinExistence type="evidence at transcript level"/>
<accession>A0A0S2KP17</accession>
<feature type="region of interest" description="Disordered" evidence="8">
    <location>
        <begin position="1"/>
        <end position="69"/>
    </location>
</feature>
<dbReference type="GO" id="GO:0005886">
    <property type="term" value="C:plasma membrane"/>
    <property type="evidence" value="ECO:0007669"/>
    <property type="project" value="UniProtKB-SubCell"/>
</dbReference>
<keyword evidence="7 9" id="KW-0472">Membrane</keyword>
<evidence type="ECO:0000256" key="6">
    <source>
        <dbReference type="ARBA" id="ARBA00023065"/>
    </source>
</evidence>
<evidence type="ECO:0000259" key="10">
    <source>
        <dbReference type="PROSITE" id="PS50042"/>
    </source>
</evidence>
<dbReference type="PROSITE" id="PS00888">
    <property type="entry name" value="CNMP_BINDING_1"/>
    <property type="match status" value="1"/>
</dbReference>
<dbReference type="PROSITE" id="PS50042">
    <property type="entry name" value="CNMP_BINDING_3"/>
    <property type="match status" value="1"/>
</dbReference>
<dbReference type="Pfam" id="PF00520">
    <property type="entry name" value="Ion_trans"/>
    <property type="match status" value="1"/>
</dbReference>
<feature type="transmembrane region" description="Helical" evidence="9">
    <location>
        <begin position="227"/>
        <end position="247"/>
    </location>
</feature>
<comment type="subcellular location">
    <subcellularLocation>
        <location evidence="1">Cell membrane</location>
        <topology evidence="1">Multi-pass membrane protein</topology>
    </subcellularLocation>
</comment>
<dbReference type="PANTHER" id="PTHR45689:SF5">
    <property type="entry name" value="I[[H]] CHANNEL, ISOFORM E"/>
    <property type="match status" value="1"/>
</dbReference>
<feature type="transmembrane region" description="Helical" evidence="9">
    <location>
        <begin position="374"/>
        <end position="395"/>
    </location>
</feature>
<dbReference type="CDD" id="cd00038">
    <property type="entry name" value="CAP_ED"/>
    <property type="match status" value="1"/>
</dbReference>
<reference evidence="11" key="1">
    <citation type="journal article" date="2015" name="PLoS ONE">
        <title>Functional Characterization of Cnidarian HCN Channels Points to an Early Evolution of Ih.</title>
        <authorList>
            <person name="Baker E.C."/>
            <person name="Layden M.J."/>
            <person name="van Rossum D.B."/>
            <person name="Kamel B."/>
            <person name="Medina M."/>
            <person name="Simpson E."/>
            <person name="Jegla T."/>
        </authorList>
    </citation>
    <scope>NUCLEOTIDE SEQUENCE</scope>
    <source>
        <tissue evidence="11">Adult polyp</tissue>
    </source>
</reference>
<evidence type="ECO:0000256" key="4">
    <source>
        <dbReference type="ARBA" id="ARBA00022692"/>
    </source>
</evidence>
<keyword evidence="2" id="KW-0813">Transport</keyword>
<dbReference type="InterPro" id="IPR018490">
    <property type="entry name" value="cNMP-bd_dom_sf"/>
</dbReference>
<dbReference type="RefSeq" id="XP_001626416.2">
    <property type="nucleotide sequence ID" value="XM_001626366.3"/>
</dbReference>
<organism evidence="11">
    <name type="scientific">Nematostella vectensis</name>
    <name type="common">Starlet sea anemone</name>
    <dbReference type="NCBI Taxonomy" id="45351"/>
    <lineage>
        <taxon>Eukaryota</taxon>
        <taxon>Metazoa</taxon>
        <taxon>Cnidaria</taxon>
        <taxon>Anthozoa</taxon>
        <taxon>Hexacorallia</taxon>
        <taxon>Actiniaria</taxon>
        <taxon>Edwardsiidae</taxon>
        <taxon>Nematostella</taxon>
    </lineage>
</organism>
<dbReference type="OrthoDB" id="421226at2759"/>
<sequence>MKRSDFTFINEVEPGTSSGDGMTVGSQNAGTSSEGESNEYLRDSTGGLNKVAVKSRASEKGKKQTSPSAPTFTIVDIDLDRRRPTKLEPITHVNFEGNNEQTKVSPNARMESIDNQASAHEIEMDDLIKGHSERRSASVWEKGSEPNANARHRHHLSLSFPHLSIDGAAFQSAIEMRLKSWLKPMDNKMNMKVFGSKRAMKDEQLRYSRAGWVIHPTSIFRLYWDMWVLLLLLINLFALPVLISFFADNVSARWIAFNAVSDTAFLLDILLNFRTGVLVHGSPNKFILDPKIIAKRYLKTWFFIDLISSLPIDYIVEAATQSSTKSLIGATRTLKLLRFAKLLGLLKLLRLSRLVRYVQQYEEILNVTRSVIRFINLVSIILLIAHWNGCLQFLVPYLQDFPETSWVSIHNLMDNDWWEQYCWSLFKAMSHMLCIGYGRYPPQNIAEVWVTTFSMLTGATFYAMFIAYCINFIQQLDSPGRNYREKIQQIEEYMSYRRLPVELRDRMTKYYDHRYQGRMFDEEKILHEISKPLREQIINYNCRDLVQSVPFFTEAEPDFVSAIITRLSFEVYLEGDIIVREGELGTEMYFLREGVVSVTVGGKHANELCDGAYFGEICLLTNARRTASVTAKTVCDVFILNAEHFRDVVDEFPTMRILMEIVAEDRLNKMGKPVQLSTLNANSGQVRFASSTENFPTASLGASTSTARRASLDDARYRRPSNV</sequence>
<keyword evidence="6" id="KW-0406">Ion transport</keyword>
<evidence type="ECO:0000256" key="1">
    <source>
        <dbReference type="ARBA" id="ARBA00004651"/>
    </source>
</evidence>
<dbReference type="InterPro" id="IPR005821">
    <property type="entry name" value="Ion_trans_dom"/>
</dbReference>
<dbReference type="InterPro" id="IPR000595">
    <property type="entry name" value="cNMP-bd_dom"/>
</dbReference>
<dbReference type="SUPFAM" id="SSF81324">
    <property type="entry name" value="Voltage-gated potassium channels"/>
    <property type="match status" value="1"/>
</dbReference>
<feature type="domain" description="Cyclic nucleotide-binding" evidence="10">
    <location>
        <begin position="551"/>
        <end position="649"/>
    </location>
</feature>
<dbReference type="Gene3D" id="2.60.120.10">
    <property type="entry name" value="Jelly Rolls"/>
    <property type="match status" value="1"/>
</dbReference>
<evidence type="ECO:0000313" key="11">
    <source>
        <dbReference type="EMBL" id="ALO50059.1"/>
    </source>
</evidence>
<feature type="compositionally biased region" description="Polar residues" evidence="8">
    <location>
        <begin position="15"/>
        <end position="35"/>
    </location>
</feature>
<dbReference type="SMART" id="SM00100">
    <property type="entry name" value="cNMP"/>
    <property type="match status" value="1"/>
</dbReference>
<name>A0A0S2KP17_NEMVE</name>